<evidence type="ECO:0000313" key="5">
    <source>
        <dbReference type="Proteomes" id="UP000199012"/>
    </source>
</evidence>
<evidence type="ECO:0000256" key="1">
    <source>
        <dbReference type="ARBA" id="ARBA00005254"/>
    </source>
</evidence>
<dbReference type="RefSeq" id="WP_275407326.1">
    <property type="nucleotide sequence ID" value="NZ_BONM01000004.1"/>
</dbReference>
<feature type="region of interest" description="Disordered" evidence="2">
    <location>
        <begin position="185"/>
        <end position="223"/>
    </location>
</feature>
<accession>A0A1I0Z0M8</accession>
<dbReference type="InterPro" id="IPR002539">
    <property type="entry name" value="MaoC-like_dom"/>
</dbReference>
<dbReference type="Proteomes" id="UP000199012">
    <property type="component" value="Unassembled WGS sequence"/>
</dbReference>
<sequence>MVGARAALVAPAREEHLPSVPALGTLYRAALTGAARRALGRGLPTRGRAATGSAPTLPEAALPAIALRVTDVRADARRLTDYQHLVGEPASDTLPPGYVHVLAFPVAMAVMARPDFPLPLLGLVHLANHVEQRRPLDVGDALDVRAWARDLRPHPKGTAVDLVAEVSVAGEVAWTGVSTYLARGGQGIDPSAGGHGRDPGPASVPHDQAPSPDSTGDPGTRTALWRLPADEGRRYAAVSGDANPIHLSRATARALGQPRAIAHGMDTAARALALVGRARGAAFTWGAAFGSPVRLPSTVAVAVRRSADGDGGAQGWVVDGRDARSGRHHVTVRIVPQA</sequence>
<name>A0A1I0Z0M8_9CELL</name>
<dbReference type="EMBL" id="FOKA01000009">
    <property type="protein sequence ID" value="SFB19164.1"/>
    <property type="molecule type" value="Genomic_DNA"/>
</dbReference>
<dbReference type="STRING" id="988821.SAMN05421867_10999"/>
<dbReference type="Gene3D" id="3.10.129.10">
    <property type="entry name" value="Hotdog Thioesterase"/>
    <property type="match status" value="1"/>
</dbReference>
<comment type="similarity">
    <text evidence="1">Belongs to the enoyl-CoA hydratase/isomerase family.</text>
</comment>
<evidence type="ECO:0000313" key="4">
    <source>
        <dbReference type="EMBL" id="SFB19164.1"/>
    </source>
</evidence>
<dbReference type="PANTHER" id="PTHR43841">
    <property type="entry name" value="3-HYDROXYACYL-THIOESTER DEHYDRATASE HTDX-RELATED"/>
    <property type="match status" value="1"/>
</dbReference>
<gene>
    <name evidence="4" type="ORF">SAMN05421867_10999</name>
</gene>
<keyword evidence="5" id="KW-1185">Reference proteome</keyword>
<proteinExistence type="inferred from homology"/>
<dbReference type="Pfam" id="PF01575">
    <property type="entry name" value="MaoC_dehydratas"/>
    <property type="match status" value="1"/>
</dbReference>
<organism evidence="4 5">
    <name type="scientific">Cellulomonas marina</name>
    <dbReference type="NCBI Taxonomy" id="988821"/>
    <lineage>
        <taxon>Bacteria</taxon>
        <taxon>Bacillati</taxon>
        <taxon>Actinomycetota</taxon>
        <taxon>Actinomycetes</taxon>
        <taxon>Micrococcales</taxon>
        <taxon>Cellulomonadaceae</taxon>
        <taxon>Cellulomonas</taxon>
    </lineage>
</organism>
<feature type="domain" description="MaoC-like" evidence="3">
    <location>
        <begin position="230"/>
        <end position="312"/>
    </location>
</feature>
<dbReference type="SUPFAM" id="SSF54637">
    <property type="entry name" value="Thioesterase/thiol ester dehydrase-isomerase"/>
    <property type="match status" value="2"/>
</dbReference>
<reference evidence="4 5" key="1">
    <citation type="submission" date="2016-10" db="EMBL/GenBank/DDBJ databases">
        <authorList>
            <person name="de Groot N.N."/>
        </authorList>
    </citation>
    <scope>NUCLEOTIDE SEQUENCE [LARGE SCALE GENOMIC DNA]</scope>
    <source>
        <strain evidence="4 5">CGMCC 4.6945</strain>
    </source>
</reference>
<dbReference type="InterPro" id="IPR029069">
    <property type="entry name" value="HotDog_dom_sf"/>
</dbReference>
<protein>
    <submittedName>
        <fullName evidence="4">Acyl dehydratase</fullName>
    </submittedName>
</protein>
<dbReference type="PANTHER" id="PTHR43841:SF3">
    <property type="entry name" value="(3R)-HYDROXYACYL-ACP DEHYDRATASE SUBUNIT HADB"/>
    <property type="match status" value="1"/>
</dbReference>
<dbReference type="AlphaFoldDB" id="A0A1I0Z0M8"/>
<evidence type="ECO:0000259" key="3">
    <source>
        <dbReference type="Pfam" id="PF01575"/>
    </source>
</evidence>
<evidence type="ECO:0000256" key="2">
    <source>
        <dbReference type="SAM" id="MobiDB-lite"/>
    </source>
</evidence>